<reference evidence="1 2" key="1">
    <citation type="journal article" date="2019" name="Fungal Biol. Biotechnol.">
        <title>Draft genome sequence of fastidious pathogen Ceratobasidium theobromae, which causes vascular-streak dieback in Theobroma cacao.</title>
        <authorList>
            <person name="Ali S.S."/>
            <person name="Asman A."/>
            <person name="Shao J."/>
            <person name="Firmansyah A.P."/>
            <person name="Susilo A.W."/>
            <person name="Rosmana A."/>
            <person name="McMahon P."/>
            <person name="Junaid M."/>
            <person name="Guest D."/>
            <person name="Kheng T.Y."/>
            <person name="Meinhardt L.W."/>
            <person name="Bailey B.A."/>
        </authorList>
    </citation>
    <scope>NUCLEOTIDE SEQUENCE [LARGE SCALE GENOMIC DNA]</scope>
    <source>
        <strain evidence="1 2">CT2</strain>
    </source>
</reference>
<comment type="caution">
    <text evidence="1">The sequence shown here is derived from an EMBL/GenBank/DDBJ whole genome shotgun (WGS) entry which is preliminary data.</text>
</comment>
<name>A0A5N5QHB5_9AGAM</name>
<sequence>MGRTLSESPEKALAPSDIDVFATKPPPPSWLHESAPPGARTLKDFLQNKITKLIICTYGSPGSKVPVPHHWRLFTVMNDPVDMLEIGWETSEHPIPKIIISYCSKYEFEAEEQPATQTDFVTYGPPTAPATLTLKRLLHLIATRGLNTCLVTDATPDDEYQVSFATWIVTVLCALKSYGHLKPFVIPQLGARLVLTWKYDDGKDSAKSVNAHLGPVKFSKPEANSLRDTILQSCKEALRPEED</sequence>
<dbReference type="OrthoDB" id="10332748at2759"/>
<evidence type="ECO:0000313" key="2">
    <source>
        <dbReference type="Proteomes" id="UP000383932"/>
    </source>
</evidence>
<gene>
    <name evidence="1" type="ORF">CTheo_5547</name>
</gene>
<organism evidence="1 2">
    <name type="scientific">Ceratobasidium theobromae</name>
    <dbReference type="NCBI Taxonomy" id="1582974"/>
    <lineage>
        <taxon>Eukaryota</taxon>
        <taxon>Fungi</taxon>
        <taxon>Dikarya</taxon>
        <taxon>Basidiomycota</taxon>
        <taxon>Agaricomycotina</taxon>
        <taxon>Agaricomycetes</taxon>
        <taxon>Cantharellales</taxon>
        <taxon>Ceratobasidiaceae</taxon>
        <taxon>Ceratobasidium</taxon>
    </lineage>
</organism>
<dbReference type="EMBL" id="SSOP01000129">
    <property type="protein sequence ID" value="KAB5591019.1"/>
    <property type="molecule type" value="Genomic_DNA"/>
</dbReference>
<dbReference type="AlphaFoldDB" id="A0A5N5QHB5"/>
<dbReference type="Proteomes" id="UP000383932">
    <property type="component" value="Unassembled WGS sequence"/>
</dbReference>
<protein>
    <submittedName>
        <fullName evidence="1">Uncharacterized protein</fullName>
    </submittedName>
</protein>
<keyword evidence="2" id="KW-1185">Reference proteome</keyword>
<proteinExistence type="predicted"/>
<accession>A0A5N5QHB5</accession>
<evidence type="ECO:0000313" key="1">
    <source>
        <dbReference type="EMBL" id="KAB5591019.1"/>
    </source>
</evidence>